<dbReference type="EMBL" id="QGTD01000018">
    <property type="protein sequence ID" value="PWU67294.1"/>
    <property type="molecule type" value="Genomic_DNA"/>
</dbReference>
<dbReference type="RefSeq" id="WP_109985377.1">
    <property type="nucleotide sequence ID" value="NZ_QGTD01000018.1"/>
</dbReference>
<protein>
    <recommendedName>
        <fullName evidence="4">DUF3267 domain-containing protein</fullName>
    </recommendedName>
</protein>
<keyword evidence="1" id="KW-0472">Membrane</keyword>
<keyword evidence="3" id="KW-1185">Reference proteome</keyword>
<gene>
    <name evidence="2" type="ORF">DLJ74_17160</name>
</gene>
<feature type="transmembrane region" description="Helical" evidence="1">
    <location>
        <begin position="141"/>
        <end position="166"/>
    </location>
</feature>
<evidence type="ECO:0000313" key="2">
    <source>
        <dbReference type="EMBL" id="PWU67294.1"/>
    </source>
</evidence>
<accession>A0A317KVT8</accession>
<keyword evidence="1" id="KW-0812">Transmembrane</keyword>
<dbReference type="Proteomes" id="UP000245624">
    <property type="component" value="Unassembled WGS sequence"/>
</dbReference>
<dbReference type="InterPro" id="IPR021683">
    <property type="entry name" value="DUF3267"/>
</dbReference>
<evidence type="ECO:0000313" key="3">
    <source>
        <dbReference type="Proteomes" id="UP000245624"/>
    </source>
</evidence>
<dbReference type="AlphaFoldDB" id="A0A317KVT8"/>
<organism evidence="2 3">
    <name type="scientific">Gracilibacillus dipsosauri</name>
    <dbReference type="NCBI Taxonomy" id="178340"/>
    <lineage>
        <taxon>Bacteria</taxon>
        <taxon>Bacillati</taxon>
        <taxon>Bacillota</taxon>
        <taxon>Bacilli</taxon>
        <taxon>Bacillales</taxon>
        <taxon>Bacillaceae</taxon>
        <taxon>Gracilibacillus</taxon>
    </lineage>
</organism>
<proteinExistence type="predicted"/>
<evidence type="ECO:0000256" key="1">
    <source>
        <dbReference type="SAM" id="Phobius"/>
    </source>
</evidence>
<comment type="caution">
    <text evidence="2">The sequence shown here is derived from an EMBL/GenBank/DDBJ whole genome shotgun (WGS) entry which is preliminary data.</text>
</comment>
<evidence type="ECO:0008006" key="4">
    <source>
        <dbReference type="Google" id="ProtNLM"/>
    </source>
</evidence>
<sequence>MKVVYSLDRVSFWLFVQLFLGHYKKLLVAMVVFSLLPLVIHTSWTMARYILQFYVIFFGGLFLSFIIHEYLHAILLKKSREEGELEVEFTFAKITIYPKFTLTSKEMMKVAAMPLFILLVIGLVLIIFAKWTNQNVLMFTGFLYVFHVINIIPPLGDGMMIIKAIFHKGSTLERR</sequence>
<dbReference type="Pfam" id="PF11667">
    <property type="entry name" value="DUF3267"/>
    <property type="match status" value="1"/>
</dbReference>
<name>A0A317KVT8_9BACI</name>
<dbReference type="OrthoDB" id="2991752at2"/>
<keyword evidence="1" id="KW-1133">Transmembrane helix</keyword>
<feature type="transmembrane region" description="Helical" evidence="1">
    <location>
        <begin position="50"/>
        <end position="71"/>
    </location>
</feature>
<reference evidence="2 3" key="1">
    <citation type="submission" date="2018-05" db="EMBL/GenBank/DDBJ databases">
        <title>Genomic analysis of Gracilibacillus dipsosauri DD1 reveals novel features of a salt-tolerant amylase.</title>
        <authorList>
            <person name="Deutch C.E."/>
            <person name="Yang S."/>
        </authorList>
    </citation>
    <scope>NUCLEOTIDE SEQUENCE [LARGE SCALE GENOMIC DNA]</scope>
    <source>
        <strain evidence="2 3">DD1</strain>
    </source>
</reference>
<feature type="transmembrane region" description="Helical" evidence="1">
    <location>
        <begin position="110"/>
        <end position="129"/>
    </location>
</feature>